<sequence>MDNQPLLADVKALSEMHEQGVLTNAEFAAAKGRLLGIAPAPTEAYAVEEGRAAKQAAAPRTAPPQMSCPTWSGLKMKTKRSIVMLLFACNYALICYAGYTVIRQRDSVGEYDTDWDKWLGVAILTGGGWGLFVFVFGLLLHAVVFKRADDSVFHGNMSTATFRVNGQITLAADDFDCSKLTIAASMLLTSGVDGAAASSESSSTSRFELSTGAARGVMLSCSPEVAETVLSFFAGAVRNLHDRFARYKEVDEATLRHFVEHGMSAAPESSEKEKAFVLRRLRDDNQDDSSWSRLSGTVRESVSYFKKVDGDSNTWGKGKGNIDASAPDVLAWLWHSCTYERNHTERKNSNLLQMELGVSGTRSKFMVFSTKMPGAISNRIFATWWTWAKEQNGDLIAAFTPHDEYGPGAEKHIIDTALKAVKSSVLGTLRGFYRIKTLASNVCRVTLLVQGDAGGTIGKQAMAWGIKFTLSMVKKLQDKYMRNGAKVDAEMRGAFPAPPLRRSLTSEQVDYGANLKVVRGKTTGVLRFKPINDDTQCEVTLVQHLDAGGFVPEWVVVASIPRALSGVDSMQELFQRDDAIDGAKRSELAAIINTSEQPYLPDEDELIADVGAKFASLPAFEKLDSPDHFVHMSSVFKEENSNAIGRATTIVDASIAEVAAWELAKMSRENLKEHVAFGGLDRNLVRINDHQNIYHVVYDVSIPGFLPRQWVSRLVWKWEEDKKELTVALDTIEHGAFPKRKEYLRASTTTLVKYKQEANVGEIPQTKVTWTQQVDLGGAIPKWVNNRQGVSTLMYLSLMRERFDRSLELHGKKREELVKMIKRHGRDGVEYSEEEERIVAEGKTWFKAFNGLKSKDVDMRSPQTKGRVAYKRGDSRAWGWSIATVRASPEEVLARVWDVKSRDKMEPDDLEKEIDEQPNDHNQLVFIKKQSPAAVISNRDFLSRMVWEKSESGGIMNRYIGSNLAYVTEIQEYFLQLKGKYDKADGRALGYRLTYPDEKNKKKPSEAVARIVKLHKGLSQLSREYPWIVAFLEEVLKGGLHRNKAVSTKLDCLSEAEARKIGKNLPQALRARKTADAGVYQWEKQNPSMVELFEKYPWVEEMVLTMGEELLKNAAWGLWFRVITGSGLSMVDLATDINMILVYFAEEGQEGYGWMMLGMVLASMGLQLVLVLVQNGKAGWGKLLREVLITVSGLKPGVDAMRVVAKAEMDEHHMLSAKMELAATKCVEMFCESIPGCILQVTALIQGGSGGKMGTKVFSIVVSAITTGMNSASISYDFDSDPKQRRLLPSFYGYLPDEGNARTIMG</sequence>
<evidence type="ECO:0000256" key="6">
    <source>
        <dbReference type="SAM" id="Phobius"/>
    </source>
</evidence>
<gene>
    <name evidence="8" type="ORF">TeGR_g7990</name>
</gene>
<dbReference type="PANTHER" id="PTHR19308">
    <property type="entry name" value="PHOSPHATIDYLCHOLINE TRANSFER PROTEIN"/>
    <property type="match status" value="1"/>
</dbReference>
<dbReference type="InterPro" id="IPR051213">
    <property type="entry name" value="START_lipid_transfer"/>
</dbReference>
<accession>A0ABQ6MWH2</accession>
<keyword evidence="4 6" id="KW-1133">Transmembrane helix</keyword>
<evidence type="ECO:0000313" key="8">
    <source>
        <dbReference type="EMBL" id="GMI34230.1"/>
    </source>
</evidence>
<dbReference type="PROSITE" id="PS50848">
    <property type="entry name" value="START"/>
    <property type="match status" value="1"/>
</dbReference>
<feature type="domain" description="START" evidence="7">
    <location>
        <begin position="649"/>
        <end position="784"/>
    </location>
</feature>
<dbReference type="Pfam" id="PF01852">
    <property type="entry name" value="START"/>
    <property type="match status" value="1"/>
</dbReference>
<feature type="transmembrane region" description="Helical" evidence="6">
    <location>
        <begin position="82"/>
        <end position="102"/>
    </location>
</feature>
<dbReference type="InterPro" id="IPR023393">
    <property type="entry name" value="START-like_dom_sf"/>
</dbReference>
<comment type="similarity">
    <text evidence="2">Belongs to the XK family.</text>
</comment>
<reference evidence="8 9" key="1">
    <citation type="journal article" date="2023" name="Commun. Biol.">
        <title>Genome analysis of Parmales, the sister group of diatoms, reveals the evolutionary specialization of diatoms from phago-mixotrophs to photoautotrophs.</title>
        <authorList>
            <person name="Ban H."/>
            <person name="Sato S."/>
            <person name="Yoshikawa S."/>
            <person name="Yamada K."/>
            <person name="Nakamura Y."/>
            <person name="Ichinomiya M."/>
            <person name="Sato N."/>
            <person name="Blanc-Mathieu R."/>
            <person name="Endo H."/>
            <person name="Kuwata A."/>
            <person name="Ogata H."/>
        </authorList>
    </citation>
    <scope>NUCLEOTIDE SEQUENCE [LARGE SCALE GENOMIC DNA]</scope>
</reference>
<proteinExistence type="inferred from homology"/>
<dbReference type="Pfam" id="PF09815">
    <property type="entry name" value="XK-related"/>
    <property type="match status" value="1"/>
</dbReference>
<evidence type="ECO:0000256" key="4">
    <source>
        <dbReference type="ARBA" id="ARBA00022989"/>
    </source>
</evidence>
<evidence type="ECO:0000259" key="7">
    <source>
        <dbReference type="PROSITE" id="PS50848"/>
    </source>
</evidence>
<dbReference type="InterPro" id="IPR018629">
    <property type="entry name" value="XK-rel"/>
</dbReference>
<dbReference type="PANTHER" id="PTHR19308:SF14">
    <property type="entry name" value="START DOMAIN-CONTAINING PROTEIN"/>
    <property type="match status" value="1"/>
</dbReference>
<comment type="subcellular location">
    <subcellularLocation>
        <location evidence="1">Membrane</location>
        <topology evidence="1">Multi-pass membrane protein</topology>
    </subcellularLocation>
</comment>
<feature type="transmembrane region" description="Helical" evidence="6">
    <location>
        <begin position="1151"/>
        <end position="1173"/>
    </location>
</feature>
<keyword evidence="5 6" id="KW-0472">Membrane</keyword>
<name>A0ABQ6MWH2_9STRA</name>
<evidence type="ECO:0000256" key="5">
    <source>
        <dbReference type="ARBA" id="ARBA00023136"/>
    </source>
</evidence>
<dbReference type="Gene3D" id="3.30.530.20">
    <property type="match status" value="3"/>
</dbReference>
<evidence type="ECO:0000313" key="9">
    <source>
        <dbReference type="Proteomes" id="UP001165060"/>
    </source>
</evidence>
<organism evidence="8 9">
    <name type="scientific">Tetraparma gracilis</name>
    <dbReference type="NCBI Taxonomy" id="2962635"/>
    <lineage>
        <taxon>Eukaryota</taxon>
        <taxon>Sar</taxon>
        <taxon>Stramenopiles</taxon>
        <taxon>Ochrophyta</taxon>
        <taxon>Bolidophyceae</taxon>
        <taxon>Parmales</taxon>
        <taxon>Triparmaceae</taxon>
        <taxon>Tetraparma</taxon>
    </lineage>
</organism>
<dbReference type="InterPro" id="IPR002913">
    <property type="entry name" value="START_lipid-bd_dom"/>
</dbReference>
<dbReference type="SUPFAM" id="SSF55961">
    <property type="entry name" value="Bet v1-like"/>
    <property type="match status" value="3"/>
</dbReference>
<dbReference type="Proteomes" id="UP001165060">
    <property type="component" value="Unassembled WGS sequence"/>
</dbReference>
<feature type="transmembrane region" description="Helical" evidence="6">
    <location>
        <begin position="122"/>
        <end position="145"/>
    </location>
</feature>
<protein>
    <recommendedName>
        <fullName evidence="7">START domain-containing protein</fullName>
    </recommendedName>
</protein>
<keyword evidence="3 6" id="KW-0812">Transmembrane</keyword>
<dbReference type="EMBL" id="BRYB01000627">
    <property type="protein sequence ID" value="GMI34230.1"/>
    <property type="molecule type" value="Genomic_DNA"/>
</dbReference>
<evidence type="ECO:0000256" key="2">
    <source>
        <dbReference type="ARBA" id="ARBA00008789"/>
    </source>
</evidence>
<evidence type="ECO:0000256" key="3">
    <source>
        <dbReference type="ARBA" id="ARBA00022692"/>
    </source>
</evidence>
<keyword evidence="9" id="KW-1185">Reference proteome</keyword>
<comment type="caution">
    <text evidence="8">The sequence shown here is derived from an EMBL/GenBank/DDBJ whole genome shotgun (WGS) entry which is preliminary data.</text>
</comment>
<evidence type="ECO:0000256" key="1">
    <source>
        <dbReference type="ARBA" id="ARBA00004141"/>
    </source>
</evidence>